<name>A6UNK1_METVS</name>
<dbReference type="Gene3D" id="3.40.309.10">
    <property type="entry name" value="Aldehyde Dehydrogenase, Chain A, domain 2"/>
    <property type="match status" value="1"/>
</dbReference>
<evidence type="ECO:0000313" key="5">
    <source>
        <dbReference type="Proteomes" id="UP000001107"/>
    </source>
</evidence>
<dbReference type="InterPro" id="IPR016163">
    <property type="entry name" value="Ald_DH_C"/>
</dbReference>
<dbReference type="InterPro" id="IPR015590">
    <property type="entry name" value="Aldehyde_DH_dom"/>
</dbReference>
<dbReference type="OrthoDB" id="6342at2157"/>
<reference evidence="4" key="1">
    <citation type="submission" date="2007-06" db="EMBL/GenBank/DDBJ databases">
        <title>Complete sequence of Methanococcus vannielii SB.</title>
        <authorList>
            <consortium name="US DOE Joint Genome Institute"/>
            <person name="Copeland A."/>
            <person name="Lucas S."/>
            <person name="Lapidus A."/>
            <person name="Barry K."/>
            <person name="Glavina del Rio T."/>
            <person name="Dalin E."/>
            <person name="Tice H."/>
            <person name="Pitluck S."/>
            <person name="Chain P."/>
            <person name="Malfatti S."/>
            <person name="Shin M."/>
            <person name="Vergez L."/>
            <person name="Schmutz J."/>
            <person name="Larimer F."/>
            <person name="Land M."/>
            <person name="Hauser L."/>
            <person name="Kyrpides N."/>
            <person name="Anderson I."/>
            <person name="Sieprawska-Lupa M."/>
            <person name="Whitman W.B."/>
            <person name="Richardson P."/>
        </authorList>
    </citation>
    <scope>NUCLEOTIDE SEQUENCE [LARGE SCALE GENOMIC DNA]</scope>
    <source>
        <strain evidence="4">SB</strain>
    </source>
</reference>
<dbReference type="CDD" id="cd07082">
    <property type="entry name" value="ALDH_F11_NP-GAPDH"/>
    <property type="match status" value="1"/>
</dbReference>
<dbReference type="Proteomes" id="UP000001107">
    <property type="component" value="Chromosome"/>
</dbReference>
<dbReference type="InterPro" id="IPR016160">
    <property type="entry name" value="Ald_DH_CS_CYS"/>
</dbReference>
<dbReference type="GO" id="GO:0016620">
    <property type="term" value="F:oxidoreductase activity, acting on the aldehyde or oxo group of donors, NAD or NADP as acceptor"/>
    <property type="evidence" value="ECO:0007669"/>
    <property type="project" value="InterPro"/>
</dbReference>
<dbReference type="Pfam" id="PF00171">
    <property type="entry name" value="Aldedh"/>
    <property type="match status" value="1"/>
</dbReference>
<dbReference type="PANTHER" id="PTHR43353:SF5">
    <property type="entry name" value="SUCCINATE-SEMIALDEHYDE DEHYDROGENASE, MITOCHONDRIAL"/>
    <property type="match status" value="1"/>
</dbReference>
<dbReference type="PANTHER" id="PTHR43353">
    <property type="entry name" value="SUCCINATE-SEMIALDEHYDE DEHYDROGENASE, MITOCHONDRIAL"/>
    <property type="match status" value="1"/>
</dbReference>
<protein>
    <submittedName>
        <fullName evidence="4">Aldehyde dehydrogenase</fullName>
    </submittedName>
</protein>
<dbReference type="InterPro" id="IPR050740">
    <property type="entry name" value="Aldehyde_DH_Superfamily"/>
</dbReference>
<dbReference type="InterPro" id="IPR016161">
    <property type="entry name" value="Ald_DH/histidinol_DH"/>
</dbReference>
<dbReference type="AlphaFoldDB" id="A6UNK1"/>
<sequence length="536" mass="60313">MKTRELSPMKGDIPKDYLVSFPINQNKYLINGELCKWQGDFQNVYSPIYVRTENNSSNLIGSYPLMDKETALYALESAVNAYNNGQGEWPRMPIEQRIDCLKNFVSLMKEQKNLVVNLLMWEIGKTLKESEKEFDRTIEYINDTIEALKDLDRDASRITIKQGIIAQIKRAPLGVVLCMGPFNYPLNETFTTLIPALIMGNTVVFKPAKLGVLLLSPLLNAFKSAFPKGVVNIVYGRGRNVIEPIMTSGKINVLAFIGSCNVANTLKKQHPYPHLLKSVLGLEAKNPAIILSDAEIEHTIKECITGTLSFNGQRCTALKILFIHEKIYDIFLEKFTSAVDNLNLGLPWDKNVDLTPLPEKDKPMLLQEILEDAIKKGAIICNKNGGIVNETSFFPVVLSNVNETMRIYHEEQFGPIIPIVKFNDIQEPLKYVINSNFGQQASIFGNDAIQISKLIDALVNQVCRVNINSQCQRGPDIFPFTGRKDSAEGTLSVSDALRVFSIRTMVAVKETESNKKIIKRIFDSKSSNFLRTDYIF</sequence>
<dbReference type="GeneID" id="5324589"/>
<dbReference type="HOGENOM" id="CLU_005391_0_1_2"/>
<dbReference type="InterPro" id="IPR016162">
    <property type="entry name" value="Ald_DH_N"/>
</dbReference>
<dbReference type="Gene3D" id="3.40.605.10">
    <property type="entry name" value="Aldehyde Dehydrogenase, Chain A, domain 1"/>
    <property type="match status" value="1"/>
</dbReference>
<evidence type="ECO:0000313" key="4">
    <source>
        <dbReference type="EMBL" id="ABR54073.1"/>
    </source>
</evidence>
<dbReference type="eggNOG" id="arCOG01252">
    <property type="taxonomic scope" value="Archaea"/>
</dbReference>
<keyword evidence="5" id="KW-1185">Reference proteome</keyword>
<evidence type="ECO:0000256" key="1">
    <source>
        <dbReference type="ARBA" id="ARBA00002020"/>
    </source>
</evidence>
<dbReference type="UniPathway" id="UPA00071"/>
<dbReference type="PROSITE" id="PS00070">
    <property type="entry name" value="ALDEHYDE_DEHYDR_CYS"/>
    <property type="match status" value="1"/>
</dbReference>
<dbReference type="KEGG" id="mvn:Mevan_0162"/>
<dbReference type="SUPFAM" id="SSF53720">
    <property type="entry name" value="ALDH-like"/>
    <property type="match status" value="1"/>
</dbReference>
<organism evidence="4 5">
    <name type="scientific">Methanococcus vannielii (strain ATCC 35089 / DSM 1224 / JCM 13029 / OCM 148 / SB)</name>
    <dbReference type="NCBI Taxonomy" id="406327"/>
    <lineage>
        <taxon>Archaea</taxon>
        <taxon>Methanobacteriati</taxon>
        <taxon>Methanobacteriota</taxon>
        <taxon>Methanomada group</taxon>
        <taxon>Methanococci</taxon>
        <taxon>Methanococcales</taxon>
        <taxon>Methanococcaceae</taxon>
        <taxon>Methanococcus</taxon>
    </lineage>
</organism>
<dbReference type="RefSeq" id="WP_011971977.1">
    <property type="nucleotide sequence ID" value="NC_009634.1"/>
</dbReference>
<evidence type="ECO:0000259" key="3">
    <source>
        <dbReference type="Pfam" id="PF00171"/>
    </source>
</evidence>
<gene>
    <name evidence="4" type="ordered locus">Mevan_0162</name>
</gene>
<feature type="domain" description="Aldehyde dehydrogenase" evidence="3">
    <location>
        <begin position="57"/>
        <end position="500"/>
    </location>
</feature>
<dbReference type="EMBL" id="CP000742">
    <property type="protein sequence ID" value="ABR54073.1"/>
    <property type="molecule type" value="Genomic_DNA"/>
</dbReference>
<dbReference type="STRING" id="406327.Mevan_0162"/>
<keyword evidence="2" id="KW-0560">Oxidoreductase</keyword>
<accession>A6UNK1</accession>
<comment type="function">
    <text evidence="1">Involved in F420 biosynthesis through the oxidation of lactaldehyde to lactate.</text>
</comment>
<evidence type="ECO:0000256" key="2">
    <source>
        <dbReference type="ARBA" id="ARBA00023002"/>
    </source>
</evidence>
<proteinExistence type="predicted"/>